<sequence length="73" mass="7720">MHWMASFLASNPDSAQAGGNLSAALASFARASRSQEDDKAKVQALSMEAKRPPPSLGALPFIVRLVYLSSQAT</sequence>
<comment type="caution">
    <text evidence="1">The sequence shown here is derived from an EMBL/GenBank/DDBJ whole genome shotgun (WGS) entry which is preliminary data.</text>
</comment>
<name>A0ABW4WIA4_9HYPH</name>
<keyword evidence="2" id="KW-1185">Reference proteome</keyword>
<evidence type="ECO:0000313" key="1">
    <source>
        <dbReference type="EMBL" id="MFD2055182.1"/>
    </source>
</evidence>
<protein>
    <submittedName>
        <fullName evidence="1">Uncharacterized protein</fullName>
    </submittedName>
</protein>
<dbReference type="EMBL" id="JBHUGY010000029">
    <property type="protein sequence ID" value="MFD2055182.1"/>
    <property type="molecule type" value="Genomic_DNA"/>
</dbReference>
<evidence type="ECO:0000313" key="2">
    <source>
        <dbReference type="Proteomes" id="UP001597349"/>
    </source>
</evidence>
<accession>A0ABW4WIA4</accession>
<organism evidence="1 2">
    <name type="scientific">Mesorhizobium calcicola</name>
    <dbReference type="NCBI Taxonomy" id="1300310"/>
    <lineage>
        <taxon>Bacteria</taxon>
        <taxon>Pseudomonadati</taxon>
        <taxon>Pseudomonadota</taxon>
        <taxon>Alphaproteobacteria</taxon>
        <taxon>Hyphomicrobiales</taxon>
        <taxon>Phyllobacteriaceae</taxon>
        <taxon>Mesorhizobium</taxon>
    </lineage>
</organism>
<dbReference type="Proteomes" id="UP001597349">
    <property type="component" value="Unassembled WGS sequence"/>
</dbReference>
<dbReference type="RefSeq" id="WP_379021205.1">
    <property type="nucleotide sequence ID" value="NZ_JBHUGY010000029.1"/>
</dbReference>
<proteinExistence type="predicted"/>
<reference evidence="2" key="1">
    <citation type="journal article" date="2019" name="Int. J. Syst. Evol. Microbiol.">
        <title>The Global Catalogue of Microorganisms (GCM) 10K type strain sequencing project: providing services to taxonomists for standard genome sequencing and annotation.</title>
        <authorList>
            <consortium name="The Broad Institute Genomics Platform"/>
            <consortium name="The Broad Institute Genome Sequencing Center for Infectious Disease"/>
            <person name="Wu L."/>
            <person name="Ma J."/>
        </authorList>
    </citation>
    <scope>NUCLEOTIDE SEQUENCE [LARGE SCALE GENOMIC DNA]</scope>
    <source>
        <strain evidence="2">CGMCC 1.16226</strain>
    </source>
</reference>
<gene>
    <name evidence="1" type="ORF">ACFSQT_19660</name>
</gene>